<name>A0A1G7M9B1_9BRAD</name>
<dbReference type="GO" id="GO:0016787">
    <property type="term" value="F:hydrolase activity"/>
    <property type="evidence" value="ECO:0007669"/>
    <property type="project" value="UniProtKB-KW"/>
</dbReference>
<protein>
    <submittedName>
        <fullName evidence="4">Peptidoglycan/LPS O-acetylase OafA/YrhL, contains acyltransferase and SGNH-hydrolase domains</fullName>
    </submittedName>
</protein>
<keyword evidence="4" id="KW-0012">Acyltransferase</keyword>
<evidence type="ECO:0000313" key="5">
    <source>
        <dbReference type="Proteomes" id="UP000199245"/>
    </source>
</evidence>
<proteinExistence type="predicted"/>
<dbReference type="Pfam" id="PF01757">
    <property type="entry name" value="Acyl_transf_3"/>
    <property type="match status" value="1"/>
</dbReference>
<dbReference type="InterPro" id="IPR050879">
    <property type="entry name" value="Acyltransferase_3"/>
</dbReference>
<dbReference type="GO" id="GO:0016747">
    <property type="term" value="F:acyltransferase activity, transferring groups other than amino-acyl groups"/>
    <property type="evidence" value="ECO:0007669"/>
    <property type="project" value="InterPro"/>
</dbReference>
<feature type="transmembrane region" description="Helical" evidence="1">
    <location>
        <begin position="391"/>
        <end position="410"/>
    </location>
</feature>
<feature type="domain" description="Acyltransferase 3" evidence="2">
    <location>
        <begin position="82"/>
        <end position="405"/>
    </location>
</feature>
<sequence>MGDISGSVVSDNLPIIKLDGSFDADLLMVDQGCSGTNRVRLKTFCASLAQARSPAYGRRELNKDAKALLPETEPSQSTRRPEIQGLRALAILAVIIYHSSNAWLPGGFIGVDLFFVISGALIVRTLIDEISATNRIDILGFWGRRAKRLIPNAALVLIFVLLSSALLLPSYRYRTIYPDVISAAGFWSNYHFANNAFDYFRANDLPSPVLHFWSLSIEEQFYIALPIVLSAATPLLRWSRRRLTLALALICLSSFAFGLYAIEKHGSPFAFFHTETRIWQLALGGLIGVHFSHFGKVSERLRSAIGYAGALAFLLCCFLLNDDVSYPGIWSALPTTAAALILIGSASPSYLKSFLSNKRMVKIGDRSYSLYLWHWPLLAIATECWPDSWVAKTTAIAAFTILAIVAYKFVEEPIHRSESMALPTLRLITAVATLALIISLGNLIDVTLRISPSAARTTSIAAAQNDFGQNYTDHCHLDFDGTIQPPCVYGESGASQTVVLFGDSHAAQWFTPLVKAATQAKWKVLVRTKTSCPSADASMWYPPGKIPYAACSKWRAAVTEEISKIRPDLVILANYSHYYGWLRNPNTGEVLDRPAARKEWVRATDVMMTTLLKTGSHLLLIRDNPKMLPSYVDCLQSYGLCGRNRHDALNGMPVDEKMLTSHQHEISTLDFSNQVCDENFCSAENSGSIIYQDTHHLTATFTASLWPQFLSKLSDLKQARADTEPTKAGIR</sequence>
<feature type="transmembrane region" description="Helical" evidence="1">
    <location>
        <begin position="148"/>
        <end position="168"/>
    </location>
</feature>
<keyword evidence="1" id="KW-0472">Membrane</keyword>
<feature type="domain" description="SGNH" evidence="3">
    <location>
        <begin position="475"/>
        <end position="709"/>
    </location>
</feature>
<gene>
    <name evidence="4" type="ORF">SAMN05216337_10624</name>
</gene>
<dbReference type="InterPro" id="IPR002656">
    <property type="entry name" value="Acyl_transf_3_dom"/>
</dbReference>
<evidence type="ECO:0000259" key="3">
    <source>
        <dbReference type="Pfam" id="PF19040"/>
    </source>
</evidence>
<reference evidence="4 5" key="1">
    <citation type="submission" date="2016-10" db="EMBL/GenBank/DDBJ databases">
        <authorList>
            <person name="de Groot N.N."/>
        </authorList>
    </citation>
    <scope>NUCLEOTIDE SEQUENCE [LARGE SCALE GENOMIC DNA]</scope>
    <source>
        <strain evidence="4 5">R5</strain>
    </source>
</reference>
<dbReference type="PANTHER" id="PTHR23028:SF53">
    <property type="entry name" value="ACYL_TRANSF_3 DOMAIN-CONTAINING PROTEIN"/>
    <property type="match status" value="1"/>
</dbReference>
<feature type="transmembrane region" description="Helical" evidence="1">
    <location>
        <begin position="422"/>
        <end position="444"/>
    </location>
</feature>
<keyword evidence="4" id="KW-0808">Transferase</keyword>
<dbReference type="AlphaFoldDB" id="A0A1G7M9B1"/>
<feature type="transmembrane region" description="Helical" evidence="1">
    <location>
        <begin position="327"/>
        <end position="347"/>
    </location>
</feature>
<dbReference type="GO" id="GO:0016020">
    <property type="term" value="C:membrane"/>
    <property type="evidence" value="ECO:0007669"/>
    <property type="project" value="TreeGrafter"/>
</dbReference>
<feature type="transmembrane region" description="Helical" evidence="1">
    <location>
        <begin position="85"/>
        <end position="103"/>
    </location>
</feature>
<keyword evidence="1" id="KW-1133">Transmembrane helix</keyword>
<evidence type="ECO:0000313" key="4">
    <source>
        <dbReference type="EMBL" id="SDF58206.1"/>
    </source>
</evidence>
<feature type="transmembrane region" description="Helical" evidence="1">
    <location>
        <begin position="304"/>
        <end position="321"/>
    </location>
</feature>
<dbReference type="Proteomes" id="UP000199245">
    <property type="component" value="Unassembled WGS sequence"/>
</dbReference>
<accession>A0A1G7M9B1</accession>
<feature type="transmembrane region" description="Helical" evidence="1">
    <location>
        <begin position="243"/>
        <end position="262"/>
    </location>
</feature>
<dbReference type="Pfam" id="PF19040">
    <property type="entry name" value="SGNH"/>
    <property type="match status" value="1"/>
</dbReference>
<dbReference type="PANTHER" id="PTHR23028">
    <property type="entry name" value="ACETYLTRANSFERASE"/>
    <property type="match status" value="1"/>
</dbReference>
<organism evidence="4 5">
    <name type="scientific">Bradyrhizobium brasilense</name>
    <dbReference type="NCBI Taxonomy" id="1419277"/>
    <lineage>
        <taxon>Bacteria</taxon>
        <taxon>Pseudomonadati</taxon>
        <taxon>Pseudomonadota</taxon>
        <taxon>Alphaproteobacteria</taxon>
        <taxon>Hyphomicrobiales</taxon>
        <taxon>Nitrobacteraceae</taxon>
        <taxon>Bradyrhizobium</taxon>
    </lineage>
</organism>
<evidence type="ECO:0000256" key="1">
    <source>
        <dbReference type="SAM" id="Phobius"/>
    </source>
</evidence>
<dbReference type="InterPro" id="IPR043968">
    <property type="entry name" value="SGNH"/>
</dbReference>
<dbReference type="GO" id="GO:0009103">
    <property type="term" value="P:lipopolysaccharide biosynthetic process"/>
    <property type="evidence" value="ECO:0007669"/>
    <property type="project" value="TreeGrafter"/>
</dbReference>
<keyword evidence="4" id="KW-0378">Hydrolase</keyword>
<dbReference type="EMBL" id="FMZW01000062">
    <property type="protein sequence ID" value="SDF58206.1"/>
    <property type="molecule type" value="Genomic_DNA"/>
</dbReference>
<evidence type="ECO:0000259" key="2">
    <source>
        <dbReference type="Pfam" id="PF01757"/>
    </source>
</evidence>
<keyword evidence="1" id="KW-0812">Transmembrane</keyword>